<name>A0A366WQN3_9RHOB</name>
<proteinExistence type="predicted"/>
<sequence length="187" mass="20445">MHTLTVSNLRGLTWSCILGLVVFLLTATASTASGIDPFIGTYHGSAEVVNADGSKSPRDMSVEIVETGDGFNVSWRTISYKTDGRVKESAYSVDFLPTSRDGIFSAAMKRNVFGHAVQLDPMKGEPFVWGRIIGDTLTVFSLFVDANGGYEMQQFDRTLAENGLVLEFSRLSNGEKAKSVQTFLEKE</sequence>
<dbReference type="Proteomes" id="UP000252706">
    <property type="component" value="Unassembled WGS sequence"/>
</dbReference>
<gene>
    <name evidence="1" type="ORF">DS909_17595</name>
</gene>
<evidence type="ECO:0000313" key="1">
    <source>
        <dbReference type="EMBL" id="RBW51746.1"/>
    </source>
</evidence>
<dbReference type="OrthoDB" id="6087881at2"/>
<dbReference type="RefSeq" id="WP_113824779.1">
    <property type="nucleotide sequence ID" value="NZ_QOCE01000043.1"/>
</dbReference>
<protein>
    <submittedName>
        <fullName evidence="1">Uncharacterized protein</fullName>
    </submittedName>
</protein>
<dbReference type="AlphaFoldDB" id="A0A366WQN3"/>
<organism evidence="1 2">
    <name type="scientific">Phaeobacter gallaeciensis</name>
    <dbReference type="NCBI Taxonomy" id="60890"/>
    <lineage>
        <taxon>Bacteria</taxon>
        <taxon>Pseudomonadati</taxon>
        <taxon>Pseudomonadota</taxon>
        <taxon>Alphaproteobacteria</taxon>
        <taxon>Rhodobacterales</taxon>
        <taxon>Roseobacteraceae</taxon>
        <taxon>Phaeobacter</taxon>
    </lineage>
</organism>
<evidence type="ECO:0000313" key="2">
    <source>
        <dbReference type="Proteomes" id="UP000252706"/>
    </source>
</evidence>
<accession>A0A366WQN3</accession>
<reference evidence="1 2" key="1">
    <citation type="submission" date="2018-07" db="EMBL/GenBank/DDBJ databases">
        <title>Modular assembly of carbohydrate-degrading microbial communities in the ocean.</title>
        <authorList>
            <person name="Enke T.N."/>
            <person name="Datta M.S."/>
            <person name="Schwartzman J.A."/>
            <person name="Cermak N."/>
            <person name="Schmitz D.A."/>
            <person name="Barrere J."/>
            <person name="Cordero O.X."/>
        </authorList>
    </citation>
    <scope>NUCLEOTIDE SEQUENCE [LARGE SCALE GENOMIC DNA]</scope>
    <source>
        <strain evidence="1 2">C3M10</strain>
    </source>
</reference>
<comment type="caution">
    <text evidence="1">The sequence shown here is derived from an EMBL/GenBank/DDBJ whole genome shotgun (WGS) entry which is preliminary data.</text>
</comment>
<dbReference type="EMBL" id="QOCE01000043">
    <property type="protein sequence ID" value="RBW51746.1"/>
    <property type="molecule type" value="Genomic_DNA"/>
</dbReference>